<sequence>MTETRARATTPEDLARLFVERANAGDAEGLAELYEPDAVLAYPPGATTVGREAIRAVCERMLAHAPRPFRVEEALPTVRYGDLALTSTRPADNTGGRVQVARRQPDGSWLRIIDRPEIRSEDRPGIRSEDRPGIRPEDRPEVPSETRPEAGAE</sequence>
<dbReference type="Proteomes" id="UP001500418">
    <property type="component" value="Unassembled WGS sequence"/>
</dbReference>
<evidence type="ECO:0000256" key="1">
    <source>
        <dbReference type="SAM" id="MobiDB-lite"/>
    </source>
</evidence>
<organism evidence="3 4">
    <name type="scientific">Streptomyces rhizosphaericus</name>
    <dbReference type="NCBI Taxonomy" id="114699"/>
    <lineage>
        <taxon>Bacteria</taxon>
        <taxon>Bacillati</taxon>
        <taxon>Actinomycetota</taxon>
        <taxon>Actinomycetes</taxon>
        <taxon>Kitasatosporales</taxon>
        <taxon>Streptomycetaceae</taxon>
        <taxon>Streptomyces</taxon>
        <taxon>Streptomyces violaceusniger group</taxon>
    </lineage>
</organism>
<feature type="region of interest" description="Disordered" evidence="1">
    <location>
        <begin position="109"/>
        <end position="153"/>
    </location>
</feature>
<evidence type="ECO:0000313" key="3">
    <source>
        <dbReference type="EMBL" id="GAA0915694.1"/>
    </source>
</evidence>
<proteinExistence type="predicted"/>
<name>A0ABN1NSA0_9ACTN</name>
<protein>
    <recommendedName>
        <fullName evidence="2">SnoaL-like domain-containing protein</fullName>
    </recommendedName>
</protein>
<feature type="compositionally biased region" description="Basic and acidic residues" evidence="1">
    <location>
        <begin position="112"/>
        <end position="153"/>
    </location>
</feature>
<dbReference type="Gene3D" id="3.10.450.50">
    <property type="match status" value="1"/>
</dbReference>
<comment type="caution">
    <text evidence="3">The sequence shown here is derived from an EMBL/GenBank/DDBJ whole genome shotgun (WGS) entry which is preliminary data.</text>
</comment>
<reference evidence="3 4" key="1">
    <citation type="journal article" date="2019" name="Int. J. Syst. Evol. Microbiol.">
        <title>The Global Catalogue of Microorganisms (GCM) 10K type strain sequencing project: providing services to taxonomists for standard genome sequencing and annotation.</title>
        <authorList>
            <consortium name="The Broad Institute Genomics Platform"/>
            <consortium name="The Broad Institute Genome Sequencing Center for Infectious Disease"/>
            <person name="Wu L."/>
            <person name="Ma J."/>
        </authorList>
    </citation>
    <scope>NUCLEOTIDE SEQUENCE [LARGE SCALE GENOMIC DNA]</scope>
    <source>
        <strain evidence="3 4">JCM 11444</strain>
    </source>
</reference>
<dbReference type="SUPFAM" id="SSF54427">
    <property type="entry name" value="NTF2-like"/>
    <property type="match status" value="1"/>
</dbReference>
<dbReference type="EMBL" id="BAAAID010000001">
    <property type="protein sequence ID" value="GAA0915694.1"/>
    <property type="molecule type" value="Genomic_DNA"/>
</dbReference>
<gene>
    <name evidence="3" type="ORF">GCM10009575_003260</name>
</gene>
<keyword evidence="4" id="KW-1185">Reference proteome</keyword>
<dbReference type="Pfam" id="PF12680">
    <property type="entry name" value="SnoaL_2"/>
    <property type="match status" value="1"/>
</dbReference>
<evidence type="ECO:0000313" key="4">
    <source>
        <dbReference type="Proteomes" id="UP001500418"/>
    </source>
</evidence>
<accession>A0ABN1NSA0</accession>
<dbReference type="InterPro" id="IPR037401">
    <property type="entry name" value="SnoaL-like"/>
</dbReference>
<evidence type="ECO:0000259" key="2">
    <source>
        <dbReference type="Pfam" id="PF12680"/>
    </source>
</evidence>
<feature type="domain" description="SnoaL-like" evidence="2">
    <location>
        <begin position="16"/>
        <end position="100"/>
    </location>
</feature>
<dbReference type="InterPro" id="IPR032710">
    <property type="entry name" value="NTF2-like_dom_sf"/>
</dbReference>